<dbReference type="Proteomes" id="UP000030653">
    <property type="component" value="Unassembled WGS sequence"/>
</dbReference>
<sequence length="87" mass="9743">MDPLGKSSLCVFHLLCFGSLLVHLHRPPCILVHKTGSSEHQVLKCVLQAVEFFGGKVFPPANKRVFFRFLLDRKGGSRSRGGKPRRV</sequence>
<dbReference type="GeneID" id="63687535"/>
<dbReference type="EMBL" id="JH795861">
    <property type="protein sequence ID" value="EJU02553.1"/>
    <property type="molecule type" value="Genomic_DNA"/>
</dbReference>
<keyword evidence="3" id="KW-1185">Reference proteome</keyword>
<keyword evidence="1" id="KW-0732">Signal</keyword>
<dbReference type="HOGENOM" id="CLU_2489333_0_0_1"/>
<feature type="signal peptide" evidence="1">
    <location>
        <begin position="1"/>
        <end position="24"/>
    </location>
</feature>
<gene>
    <name evidence="2" type="ORF">DACRYDRAFT_21626</name>
</gene>
<dbReference type="AlphaFoldDB" id="M5GDM9"/>
<dbReference type="RefSeq" id="XP_040629447.1">
    <property type="nucleotide sequence ID" value="XM_040772473.1"/>
</dbReference>
<accession>M5GDM9</accession>
<protein>
    <recommendedName>
        <fullName evidence="4">Secreted protein</fullName>
    </recommendedName>
</protein>
<feature type="non-terminal residue" evidence="2">
    <location>
        <position position="87"/>
    </location>
</feature>
<name>M5GDM9_DACPD</name>
<organism evidence="2 3">
    <name type="scientific">Dacryopinax primogenitus (strain DJM 731)</name>
    <name type="common">Brown rot fungus</name>
    <dbReference type="NCBI Taxonomy" id="1858805"/>
    <lineage>
        <taxon>Eukaryota</taxon>
        <taxon>Fungi</taxon>
        <taxon>Dikarya</taxon>
        <taxon>Basidiomycota</taxon>
        <taxon>Agaricomycotina</taxon>
        <taxon>Dacrymycetes</taxon>
        <taxon>Dacrymycetales</taxon>
        <taxon>Dacrymycetaceae</taxon>
        <taxon>Dacryopinax</taxon>
    </lineage>
</organism>
<evidence type="ECO:0000313" key="3">
    <source>
        <dbReference type="Proteomes" id="UP000030653"/>
    </source>
</evidence>
<proteinExistence type="predicted"/>
<feature type="chain" id="PRO_5004067759" description="Secreted protein" evidence="1">
    <location>
        <begin position="25"/>
        <end position="87"/>
    </location>
</feature>
<evidence type="ECO:0000256" key="1">
    <source>
        <dbReference type="SAM" id="SignalP"/>
    </source>
</evidence>
<evidence type="ECO:0000313" key="2">
    <source>
        <dbReference type="EMBL" id="EJU02553.1"/>
    </source>
</evidence>
<evidence type="ECO:0008006" key="4">
    <source>
        <dbReference type="Google" id="ProtNLM"/>
    </source>
</evidence>
<reference evidence="2 3" key="1">
    <citation type="journal article" date="2012" name="Science">
        <title>The Paleozoic origin of enzymatic lignin decomposition reconstructed from 31 fungal genomes.</title>
        <authorList>
            <person name="Floudas D."/>
            <person name="Binder M."/>
            <person name="Riley R."/>
            <person name="Barry K."/>
            <person name="Blanchette R.A."/>
            <person name="Henrissat B."/>
            <person name="Martinez A.T."/>
            <person name="Otillar R."/>
            <person name="Spatafora J.W."/>
            <person name="Yadav J.S."/>
            <person name="Aerts A."/>
            <person name="Benoit I."/>
            <person name="Boyd A."/>
            <person name="Carlson A."/>
            <person name="Copeland A."/>
            <person name="Coutinho P.M."/>
            <person name="de Vries R.P."/>
            <person name="Ferreira P."/>
            <person name="Findley K."/>
            <person name="Foster B."/>
            <person name="Gaskell J."/>
            <person name="Glotzer D."/>
            <person name="Gorecki P."/>
            <person name="Heitman J."/>
            <person name="Hesse C."/>
            <person name="Hori C."/>
            <person name="Igarashi K."/>
            <person name="Jurgens J.A."/>
            <person name="Kallen N."/>
            <person name="Kersten P."/>
            <person name="Kohler A."/>
            <person name="Kuees U."/>
            <person name="Kumar T.K.A."/>
            <person name="Kuo A."/>
            <person name="LaButti K."/>
            <person name="Larrondo L.F."/>
            <person name="Lindquist E."/>
            <person name="Ling A."/>
            <person name="Lombard V."/>
            <person name="Lucas S."/>
            <person name="Lundell T."/>
            <person name="Martin R."/>
            <person name="McLaughlin D.J."/>
            <person name="Morgenstern I."/>
            <person name="Morin E."/>
            <person name="Murat C."/>
            <person name="Nagy L.G."/>
            <person name="Nolan M."/>
            <person name="Ohm R.A."/>
            <person name="Patyshakuliyeva A."/>
            <person name="Rokas A."/>
            <person name="Ruiz-Duenas F.J."/>
            <person name="Sabat G."/>
            <person name="Salamov A."/>
            <person name="Samejima M."/>
            <person name="Schmutz J."/>
            <person name="Slot J.C."/>
            <person name="St John F."/>
            <person name="Stenlid J."/>
            <person name="Sun H."/>
            <person name="Sun S."/>
            <person name="Syed K."/>
            <person name="Tsang A."/>
            <person name="Wiebenga A."/>
            <person name="Young D."/>
            <person name="Pisabarro A."/>
            <person name="Eastwood D.C."/>
            <person name="Martin F."/>
            <person name="Cullen D."/>
            <person name="Grigoriev I.V."/>
            <person name="Hibbett D.S."/>
        </authorList>
    </citation>
    <scope>NUCLEOTIDE SEQUENCE [LARGE SCALE GENOMIC DNA]</scope>
    <source>
        <strain evidence="2 3">DJM-731 SS1</strain>
    </source>
</reference>